<dbReference type="Proteomes" id="UP000474565">
    <property type="component" value="Unassembled WGS sequence"/>
</dbReference>
<dbReference type="Gene3D" id="1.50.10.10">
    <property type="match status" value="1"/>
</dbReference>
<feature type="transmembrane region" description="Helical" evidence="3">
    <location>
        <begin position="1008"/>
        <end position="1026"/>
    </location>
</feature>
<dbReference type="SUPFAM" id="SSF74650">
    <property type="entry name" value="Galactose mutarotase-like"/>
    <property type="match status" value="2"/>
</dbReference>
<reference evidence="7 8" key="1">
    <citation type="submission" date="2019-12" db="EMBL/GenBank/DDBJ databases">
        <title>Novel species isolated from a subtropical stream in China.</title>
        <authorList>
            <person name="Lu H."/>
        </authorList>
    </citation>
    <scope>NUCLEOTIDE SEQUENCE [LARGE SCALE GENOMIC DNA]</scope>
    <source>
        <strain evidence="7 8">FT50W</strain>
    </source>
</reference>
<dbReference type="Gene3D" id="1.50.10.140">
    <property type="match status" value="2"/>
</dbReference>
<evidence type="ECO:0000259" key="6">
    <source>
        <dbReference type="Pfam" id="PF17167"/>
    </source>
</evidence>
<dbReference type="InterPro" id="IPR037018">
    <property type="entry name" value="GH65_N"/>
</dbReference>
<dbReference type="Pfam" id="PF10091">
    <property type="entry name" value="Glycoamylase"/>
    <property type="match status" value="1"/>
</dbReference>
<dbReference type="InterPro" id="IPR008928">
    <property type="entry name" value="6-hairpin_glycosidase_sf"/>
</dbReference>
<dbReference type="Pfam" id="PF17167">
    <property type="entry name" value="Glyco_hydro_94"/>
    <property type="match status" value="1"/>
</dbReference>
<proteinExistence type="predicted"/>
<evidence type="ECO:0000259" key="4">
    <source>
        <dbReference type="Pfam" id="PF06165"/>
    </source>
</evidence>
<dbReference type="SMART" id="SM01068">
    <property type="entry name" value="CBM_X"/>
    <property type="match status" value="2"/>
</dbReference>
<dbReference type="Pfam" id="PF06165">
    <property type="entry name" value="GH94_b-supersand"/>
    <property type="match status" value="2"/>
</dbReference>
<dbReference type="InterPro" id="IPR033432">
    <property type="entry name" value="GH94_catalytic"/>
</dbReference>
<dbReference type="InterPro" id="IPR012341">
    <property type="entry name" value="6hp_glycosidase-like_sf"/>
</dbReference>
<keyword evidence="2" id="KW-0808">Transferase</keyword>
<feature type="transmembrane region" description="Helical" evidence="3">
    <location>
        <begin position="451"/>
        <end position="470"/>
    </location>
</feature>
<evidence type="ECO:0000313" key="8">
    <source>
        <dbReference type="Proteomes" id="UP000474565"/>
    </source>
</evidence>
<feature type="transmembrane region" description="Helical" evidence="3">
    <location>
        <begin position="883"/>
        <end position="904"/>
    </location>
</feature>
<dbReference type="InterPro" id="IPR052047">
    <property type="entry name" value="GH94_Enzymes"/>
</dbReference>
<dbReference type="PANTHER" id="PTHR37469:SF2">
    <property type="entry name" value="CELLOBIONIC ACID PHOSPHORYLASE"/>
    <property type="match status" value="1"/>
</dbReference>
<dbReference type="CDD" id="cd11756">
    <property type="entry name" value="GH94N_ChvB_NdvB_1_like"/>
    <property type="match status" value="1"/>
</dbReference>
<dbReference type="GO" id="GO:0005975">
    <property type="term" value="P:carbohydrate metabolic process"/>
    <property type="evidence" value="ECO:0007669"/>
    <property type="project" value="InterPro"/>
</dbReference>
<dbReference type="Gene3D" id="2.60.420.10">
    <property type="entry name" value="Maltose phosphorylase, domain 3"/>
    <property type="match status" value="1"/>
</dbReference>
<dbReference type="InterPro" id="IPR037820">
    <property type="entry name" value="GH94N_NdvB"/>
</dbReference>
<evidence type="ECO:0000256" key="3">
    <source>
        <dbReference type="SAM" id="Phobius"/>
    </source>
</evidence>
<dbReference type="InterPro" id="IPR011013">
    <property type="entry name" value="Gal_mutarotase_sf_dom"/>
</dbReference>
<feature type="domain" description="Glycosyl hydrolase 94 catalytic" evidence="6">
    <location>
        <begin position="2427"/>
        <end position="2851"/>
    </location>
</feature>
<keyword evidence="3" id="KW-0812">Transmembrane</keyword>
<accession>A0A6L8MKL4</accession>
<sequence length="2939" mass="326726">MSVSVQCRPVRHSRIAWPIIFIRRIHARSKLNKSNPLLPEITLGFRESQAGSLVSDEDDEDLPLRAELFSAAQMAAHGKTLAQHHELSKRGGRDRLLSRLAENAAVIDATCDELTAAVKAGRQITPASEWLLDNFYLIEEQIRIARRHLPKDYSKELPRLGKGAPDGMPRVYKIALEIISHGDGRVDPESLCRFVDAYQEVATLKLGELWAIPIMLRLALIENLRRVAARVAENRLQRDLANTWADQMMDIAEKNPSGLILMVADMARSNPPITSGFVAELARRLQGQSPALTLALTWITHRLAESGQTIEQQIQAEIQQQAAEQVSIANSIGSLRFLGTMDWQEFVETMSVVEQTLRQDPADIYGKMEFATRDQYRHMIEKIAKRSRFSEVEVARQALALAQAHHGKGDGRHGHVGFYLIGGGLAALEKQAGMRRPWGEAFQQTSRASPLTSYLGAVAAIAFVATALLLDSASRHGVRGGVLVALGALALLGSSQLALSLVNWVATLVTRPNPLPRMDFKDGIPSDARAIVVVPTLVYSKENIDDLFEQMEVRFLANRDPNLLFCLLTDFADAGVEQMPQDAALLEQMKHHLAHLNHKYANGTPHTPFLLLHRPRRWNPQEGVWMGHERKRGKLEDLNRFLRGDARDKFSVVAGDTSELESVRYVITLDTDTQLPRDAARQFIATMQHPLNRPRVDMQRRCVTEGYGILQPRVAVALPSENASRYERLCGGEPGIDPYTRTVSDVYQDVFFEGSFIGKGIYDVDVFEQVLGGRLPENKILSHDLLEGCYLRAGLLSDAQLYEAYPARYSEDVTRRQRWIRGDWQLMAWLGARVPGRGRREKNPLSLLSRWKLFDNLRRSLTAPALVLSLITAWRWLPEPWMWTGAVLTVIFLPPLVSMLYDVCRRPEDTLWSQHIRASVRRAGLQFSHAVLMLAFLPYEAYFSLDAILRSLWRSNVSHRRLLEWRASALARQADGTFSTWRTMWIAPVLALFVGGWLLGWKPASLPPAALFLLAWLVAPAIADWISRPIKRQSAQLSPEQTQFLHKLARRTWAYFDRFVGPEGHWLPPDNMQEHPVQVVAHRTSPTNIGMALLANLSAVDFGYITVGQMMTRTNHTLDSMDQLERHHGHFYNWYDTLTLKPLHPIYISSVDSGNLGGHLLTLQSGLTGLYDEPVLGAQIVDGIVATARVLQETLAAAAQTGDPAAPVIDGDIVLAALSPAPEAANLQQLHVWLTRATAAADAFQPQAASHSEAAAWWATSLAQQCHAALDELAALTPWASLPADAIFDTSMTRVPTLRELAALARASSAIAVTDLAPDERDRQQRLAELFEQGSANAHERMRALAEMAQRCGAFAQMEYGFLFNPTTKLMAIGYNVTDRRLDASYYDLLASESRLASFVAIAQGQLPQDHWFALGRQLCIVAGKPVLLSWSGSMFEYLMPLLVMPNYPSTLLDQTYNSVIDAQIDYGKRRNVPWGISESGYNTVDASLNYQYRAFGVPGLGLKRGLADDLVIAPYASMMGLMVQPEASCANLQRMAELGFMGHFGFYEAIDYTPSRLPRGQSFAVIRSFMVHHQGMGLLSLSYLLHDRPMQRRFDADPLLQSTLLVLQERSPQAGAFYSNTTEMAAIRTGAPEQANPLRVLTQHSTPVPETQLLSNGRYHVMVTNAGGSYSRWKDLAVTRWREDSTRDNWGNFCYVRDVEDGEFWSSTYQPTLVEPKKYEVIFSEGRAEFRRADRNIDLYTEIVVSPEDDIELRRTRITNKSDRVRTIEVTSYAEVVMAPAAADNAHPAFSKLFVQTEILKDENAILCTRRPRGAHEVSPWMLHSMMVHDAPVTGVSFETDRARFIGRGNTAAAPGALLEQGPLSGAEGSVLDPVVAIRYTITLKPDQYATVDIVTGMAEQRDAALHLIDKYQDRHLADRVFELAWTHSQVVLRQLNASEADGQLYSRLANSVIYPNAGLRAEAATLIKNQRGQSGLWAYAISGDLPIVLLHIKDPANIELARQMVQAHAYWRLKGLVVDLVIWYEDNSGYRQALHDQIIGLIASGIDAQAIDRPGGIFVRLVDQIPNEDKVLMQSVARVIISDARGALGEQIKRPAPPTLRMPPLQVDGRGEPADAVPAAEQPAPPLLLENGIGGFSQDGREYVITTSAAQRTPAPWSNVLANPQFGSVISESGQAYTWHENAHEYRITPWHNDPVSDASGEAFYLRDEQSGQFWSPTALPARGNGSYTTRHGFGYSVFEHSEAGIHSEMTTFVAVDAPIKYTVLKVRNDSTKPRRLSAFGYVEWVLGEMRSKSGMHIVTEADPVSGALFARNPYNTEFSGRVAFFNCDATQRSISADRTEFLGRNGALAAPAAMRRARLSGKIGAGLDACAAIQAPFDLLPGQEREIVFVLGVAGRRNADASSLVQKHRSADAAREALAQVHAHWEQTLGAVRIETPEKEIDVIANGWLMYQTIACRIWARSGYYQSGGAFGFRDQLQDAMATIHTQPQLLRDQLMLCAAHQFLEGDVQHWWHPPSDRGVRTHCSDDYLWLPLGAWRYVSATGDMAILDETAPYLEGRAVKPEEDSYYDMPARSSEQGTLYEHCQRAIRHGLRFGQHGLPLIGSCDWNDGMDKVGEHGKGESVWLAFFLCEVLKRFAEVADLRNDAEFAAECREQARRVAANVEQNAWDGEWYRRAYFDDGTPLGSHTNEECQIDSISQSWGVLSGAADPVRVRGAMEQVNQRLVRRDSGIIQLLDPPFDKAGPNPGYIRGYVPGVRENGGQYTHAAIWTAMAFARLGETERAWELARMINPVMHGRTAEDTAVYKVEPYVVTADVYAVAPHVGRGGWSWYTGSSGWMYRLILESLLGLTRGATHLTLAPSMPRDWTGFSLSYRYASATYEIRVVKGATSAPVLSVDGVPQPDGRIALMDSGRTHHVELLVPASPAISHAEGGAGA</sequence>
<evidence type="ECO:0000259" key="5">
    <source>
        <dbReference type="Pfam" id="PF10091"/>
    </source>
</evidence>
<dbReference type="GO" id="GO:0030246">
    <property type="term" value="F:carbohydrate binding"/>
    <property type="evidence" value="ECO:0007669"/>
    <property type="project" value="InterPro"/>
</dbReference>
<keyword evidence="1" id="KW-0328">Glycosyltransferase</keyword>
<keyword evidence="3" id="KW-0472">Membrane</keyword>
<dbReference type="EMBL" id="WWCP01000023">
    <property type="protein sequence ID" value="MYM83750.1"/>
    <property type="molecule type" value="Genomic_DNA"/>
</dbReference>
<comment type="caution">
    <text evidence="7">The sequence shown here is derived from an EMBL/GenBank/DDBJ whole genome shotgun (WGS) entry which is preliminary data.</text>
</comment>
<protein>
    <submittedName>
        <fullName evidence="7">Cyclic beta 1-2 glucan synthetase</fullName>
    </submittedName>
</protein>
<evidence type="ECO:0000313" key="7">
    <source>
        <dbReference type="EMBL" id="MYM83750.1"/>
    </source>
</evidence>
<dbReference type="CDD" id="cd11753">
    <property type="entry name" value="GH94N_ChvB_NdvB_2_like"/>
    <property type="match status" value="1"/>
</dbReference>
<feature type="domain" description="Glycoamylase-like" evidence="5">
    <location>
        <begin position="1386"/>
        <end position="1584"/>
    </location>
</feature>
<feature type="transmembrane region" description="Helical" evidence="3">
    <location>
        <begin position="983"/>
        <end position="1001"/>
    </location>
</feature>
<dbReference type="Gene3D" id="2.70.98.40">
    <property type="entry name" value="Glycoside hydrolase, family 65, N-terminal domain"/>
    <property type="match status" value="2"/>
</dbReference>
<evidence type="ECO:0000256" key="2">
    <source>
        <dbReference type="ARBA" id="ARBA00022679"/>
    </source>
</evidence>
<dbReference type="PANTHER" id="PTHR37469">
    <property type="entry name" value="CELLOBIONIC ACID PHOSPHORYLASE-RELATED"/>
    <property type="match status" value="1"/>
</dbReference>
<organism evidence="7 8">
    <name type="scientific">Duganella lactea</name>
    <dbReference type="NCBI Taxonomy" id="2692173"/>
    <lineage>
        <taxon>Bacteria</taxon>
        <taxon>Pseudomonadati</taxon>
        <taxon>Pseudomonadota</taxon>
        <taxon>Betaproteobacteria</taxon>
        <taxon>Burkholderiales</taxon>
        <taxon>Oxalobacteraceae</taxon>
        <taxon>Telluria group</taxon>
        <taxon>Duganella</taxon>
    </lineage>
</organism>
<keyword evidence="3" id="KW-1133">Transmembrane helix</keyword>
<feature type="domain" description="Glycosyl hydrolase 94 supersandwich" evidence="4">
    <location>
        <begin position="1640"/>
        <end position="1915"/>
    </location>
</feature>
<name>A0A6L8MKL4_9BURK</name>
<gene>
    <name evidence="7" type="ORF">GTP44_17575</name>
</gene>
<feature type="domain" description="Glycosyl hydrolase 94 supersandwich" evidence="4">
    <location>
        <begin position="2143"/>
        <end position="2413"/>
    </location>
</feature>
<evidence type="ECO:0000256" key="1">
    <source>
        <dbReference type="ARBA" id="ARBA00022676"/>
    </source>
</evidence>
<dbReference type="InterPro" id="IPR019282">
    <property type="entry name" value="Glycoamylase-like_cons_dom"/>
</dbReference>
<dbReference type="SUPFAM" id="SSF48208">
    <property type="entry name" value="Six-hairpin glycosidases"/>
    <property type="match status" value="1"/>
</dbReference>
<feature type="transmembrane region" description="Helical" evidence="3">
    <location>
        <begin position="482"/>
        <end position="509"/>
    </location>
</feature>
<feature type="transmembrane region" description="Helical" evidence="3">
    <location>
        <begin position="925"/>
        <end position="945"/>
    </location>
</feature>
<dbReference type="InterPro" id="IPR037824">
    <property type="entry name" value="GH94N_2_NdvB"/>
</dbReference>
<dbReference type="GO" id="GO:0016757">
    <property type="term" value="F:glycosyltransferase activity"/>
    <property type="evidence" value="ECO:0007669"/>
    <property type="project" value="UniProtKB-KW"/>
</dbReference>
<dbReference type="InterPro" id="IPR010383">
    <property type="entry name" value="Glyco_hydrolase_94_b-supersand"/>
</dbReference>